<comment type="caution">
    <text evidence="3">The sequence shown here is derived from an EMBL/GenBank/DDBJ whole genome shotgun (WGS) entry which is preliminary data.</text>
</comment>
<dbReference type="AlphaFoldDB" id="A0A8J1XM14"/>
<organism evidence="3 4">
    <name type="scientific">Owenia fusiformis</name>
    <name type="common">Polychaete worm</name>
    <dbReference type="NCBI Taxonomy" id="6347"/>
    <lineage>
        <taxon>Eukaryota</taxon>
        <taxon>Metazoa</taxon>
        <taxon>Spiralia</taxon>
        <taxon>Lophotrochozoa</taxon>
        <taxon>Annelida</taxon>
        <taxon>Polychaeta</taxon>
        <taxon>Sedentaria</taxon>
        <taxon>Canalipalpata</taxon>
        <taxon>Sabellida</taxon>
        <taxon>Oweniida</taxon>
        <taxon>Oweniidae</taxon>
        <taxon>Owenia</taxon>
    </lineage>
</organism>
<dbReference type="EMBL" id="CAIIXF020000002">
    <property type="protein sequence ID" value="CAH1777291.1"/>
    <property type="molecule type" value="Genomic_DNA"/>
</dbReference>
<sequence>MDFLDDTPKKEGLAKFVLLFNKTTGTSKVQYIPVDSRTSRLIPKCEHLIFPKLKDLVGYRAVVMENYLYVIGGKTWDTGEMIDQTLRFDPMTNAWHYMAPMTTARAKFSVDVLDGCLFVTGGEVGKGKVTDSVECYNPLLDQWFLRKPMPKPRLGHASCSTQGKLLISGGYSSAKHLCTKDFWEYDPNLDTWVPLVNKGLPACRQKHVMVSTKRSKRNKIYILGGMTIDTEEGVELDDNTTWTFDYDLKDNTEIGPWNTMHPHIMHNRSNAGGVFLGKNIFLFGGRNRKGIPENAGQVEFFNTKKKKYYEAFQLDDPSLIDADCCVLKVPNTNTDFSRLGIVMYDKWILW</sequence>
<dbReference type="SMART" id="SM00612">
    <property type="entry name" value="Kelch"/>
    <property type="match status" value="3"/>
</dbReference>
<gene>
    <name evidence="3" type="ORF">OFUS_LOCUS4349</name>
</gene>
<dbReference type="Proteomes" id="UP000749559">
    <property type="component" value="Unassembled WGS sequence"/>
</dbReference>
<evidence type="ECO:0000256" key="2">
    <source>
        <dbReference type="ARBA" id="ARBA00022737"/>
    </source>
</evidence>
<accession>A0A8J1XM14</accession>
<dbReference type="PANTHER" id="PTHR45632:SF3">
    <property type="entry name" value="KELCH-LIKE PROTEIN 32"/>
    <property type="match status" value="1"/>
</dbReference>
<evidence type="ECO:0000313" key="3">
    <source>
        <dbReference type="EMBL" id="CAH1777291.1"/>
    </source>
</evidence>
<keyword evidence="1" id="KW-0880">Kelch repeat</keyword>
<dbReference type="PANTHER" id="PTHR45632">
    <property type="entry name" value="LD33804P"/>
    <property type="match status" value="1"/>
</dbReference>
<name>A0A8J1XM14_OWEFU</name>
<reference evidence="3" key="1">
    <citation type="submission" date="2022-03" db="EMBL/GenBank/DDBJ databases">
        <authorList>
            <person name="Martin C."/>
        </authorList>
    </citation>
    <scope>NUCLEOTIDE SEQUENCE</scope>
</reference>
<dbReference type="InterPro" id="IPR015915">
    <property type="entry name" value="Kelch-typ_b-propeller"/>
</dbReference>
<keyword evidence="2" id="KW-0677">Repeat</keyword>
<evidence type="ECO:0000313" key="4">
    <source>
        <dbReference type="Proteomes" id="UP000749559"/>
    </source>
</evidence>
<evidence type="ECO:0000256" key="1">
    <source>
        <dbReference type="ARBA" id="ARBA00022441"/>
    </source>
</evidence>
<dbReference type="OrthoDB" id="45365at2759"/>
<proteinExistence type="predicted"/>
<protein>
    <submittedName>
        <fullName evidence="3">Uncharacterized protein</fullName>
    </submittedName>
</protein>
<keyword evidence="4" id="KW-1185">Reference proteome</keyword>
<dbReference type="Pfam" id="PF24681">
    <property type="entry name" value="Kelch_KLHDC2_KLHL20_DRC7"/>
    <property type="match status" value="1"/>
</dbReference>
<dbReference type="Gene3D" id="2.120.10.80">
    <property type="entry name" value="Kelch-type beta propeller"/>
    <property type="match status" value="1"/>
</dbReference>
<dbReference type="SUPFAM" id="SSF117281">
    <property type="entry name" value="Kelch motif"/>
    <property type="match status" value="1"/>
</dbReference>
<dbReference type="InterPro" id="IPR006652">
    <property type="entry name" value="Kelch_1"/>
</dbReference>